<sequence length="99" mass="10910">MLRGGPTIFVSSSSELDTLAIPVPSQVVASRTVFDYISNHETRSVAQESGLYFNGRRRRGRLTLEQPKTRSRPSSDLFDFWSSLAARCVQTVALSAACT</sequence>
<gene>
    <name evidence="1" type="ORF">HGRIS_003955</name>
</gene>
<evidence type="ECO:0000313" key="2">
    <source>
        <dbReference type="Proteomes" id="UP001556367"/>
    </source>
</evidence>
<organism evidence="1 2">
    <name type="scientific">Hohenbuehelia grisea</name>
    <dbReference type="NCBI Taxonomy" id="104357"/>
    <lineage>
        <taxon>Eukaryota</taxon>
        <taxon>Fungi</taxon>
        <taxon>Dikarya</taxon>
        <taxon>Basidiomycota</taxon>
        <taxon>Agaricomycotina</taxon>
        <taxon>Agaricomycetes</taxon>
        <taxon>Agaricomycetidae</taxon>
        <taxon>Agaricales</taxon>
        <taxon>Pleurotineae</taxon>
        <taxon>Pleurotaceae</taxon>
        <taxon>Hohenbuehelia</taxon>
    </lineage>
</organism>
<protein>
    <submittedName>
        <fullName evidence="1">Uncharacterized protein</fullName>
    </submittedName>
</protein>
<dbReference type="EMBL" id="JASNQZ010000007">
    <property type="protein sequence ID" value="KAL0955034.1"/>
    <property type="molecule type" value="Genomic_DNA"/>
</dbReference>
<comment type="caution">
    <text evidence="1">The sequence shown here is derived from an EMBL/GenBank/DDBJ whole genome shotgun (WGS) entry which is preliminary data.</text>
</comment>
<proteinExistence type="predicted"/>
<dbReference type="Proteomes" id="UP001556367">
    <property type="component" value="Unassembled WGS sequence"/>
</dbReference>
<evidence type="ECO:0000313" key="1">
    <source>
        <dbReference type="EMBL" id="KAL0955034.1"/>
    </source>
</evidence>
<keyword evidence="2" id="KW-1185">Reference proteome</keyword>
<name>A0ABR3JH07_9AGAR</name>
<reference evidence="2" key="1">
    <citation type="submission" date="2024-06" db="EMBL/GenBank/DDBJ databases">
        <title>Multi-omics analyses provide insights into the biosynthesis of the anticancer antibiotic pleurotin in Hohenbuehelia grisea.</title>
        <authorList>
            <person name="Weaver J.A."/>
            <person name="Alberti F."/>
        </authorList>
    </citation>
    <scope>NUCLEOTIDE SEQUENCE [LARGE SCALE GENOMIC DNA]</scope>
    <source>
        <strain evidence="2">T-177</strain>
    </source>
</reference>
<accession>A0ABR3JH07</accession>